<evidence type="ECO:0000313" key="1">
    <source>
        <dbReference type="EMBL" id="VIP01578.1"/>
    </source>
</evidence>
<dbReference type="SUPFAM" id="SSF56059">
    <property type="entry name" value="Glutathione synthetase ATP-binding domain-like"/>
    <property type="match status" value="1"/>
</dbReference>
<keyword evidence="2" id="KW-1185">Reference proteome</keyword>
<name>A0A6C2YJ52_9BACT</name>
<gene>
    <name evidence="1" type="ORF">GMBLW1_23820</name>
</gene>
<dbReference type="Gene3D" id="3.30.470.20">
    <property type="entry name" value="ATP-grasp fold, B domain"/>
    <property type="match status" value="1"/>
</dbReference>
<sequence length="270" mass="30299">MDVPRLAFIGFDASELAFLRESLPADVPVMASEMLPRIRLMDGRLEMESPLRDRLVPISAVVFHGIFEHDLDFLAALVLWGGPCFPAPQAMLDCRLRLPGLVRALAISRFAGPPRGFLSPGVSVAPTTPQVAKWGNWHCGENKERIDSPWTAHEPTLVEPFFAGDAVRVLMLGEQMWQIRLTGTDWRKSVHGPGAAMMPMDAELADDTRTIRDALGLSILANDYMVTPTGERRLLEVNHIPSVTCFPEVWRAYRDVVRDWLMRMVIPTFR</sequence>
<dbReference type="GO" id="GO:0016874">
    <property type="term" value="F:ligase activity"/>
    <property type="evidence" value="ECO:0007669"/>
    <property type="project" value="UniProtKB-KW"/>
</dbReference>
<dbReference type="RefSeq" id="WP_162656763.1">
    <property type="nucleotide sequence ID" value="NZ_LR593887.1"/>
</dbReference>
<accession>A0A6C2YJ52</accession>
<dbReference type="KEGG" id="tim:GMBLW1_23820"/>
<keyword evidence="1" id="KW-0436">Ligase</keyword>
<dbReference type="EMBL" id="LR593887">
    <property type="protein sequence ID" value="VTR98824.1"/>
    <property type="molecule type" value="Genomic_DNA"/>
</dbReference>
<reference evidence="1" key="1">
    <citation type="submission" date="2019-04" db="EMBL/GenBank/DDBJ databases">
        <authorList>
            <consortium name="Science for Life Laboratories"/>
        </authorList>
    </citation>
    <scope>NUCLEOTIDE SEQUENCE</scope>
    <source>
        <strain evidence="1">MBLW1</strain>
    </source>
</reference>
<dbReference type="AlphaFoldDB" id="A0A6C2YJ52"/>
<dbReference type="EMBL" id="LR586016">
    <property type="protein sequence ID" value="VIP01578.1"/>
    <property type="molecule type" value="Genomic_DNA"/>
</dbReference>
<dbReference type="InParanoid" id="A0A6C2YJ52"/>
<dbReference type="Proteomes" id="UP000464378">
    <property type="component" value="Chromosome"/>
</dbReference>
<organism evidence="1">
    <name type="scientific">Tuwongella immobilis</name>
    <dbReference type="NCBI Taxonomy" id="692036"/>
    <lineage>
        <taxon>Bacteria</taxon>
        <taxon>Pseudomonadati</taxon>
        <taxon>Planctomycetota</taxon>
        <taxon>Planctomycetia</taxon>
        <taxon>Gemmatales</taxon>
        <taxon>Gemmataceae</taxon>
        <taxon>Tuwongella</taxon>
    </lineage>
</organism>
<protein>
    <submittedName>
        <fullName evidence="1">Alpha-l-glutamate ligase: Uncharacterized protein</fullName>
    </submittedName>
</protein>
<evidence type="ECO:0000313" key="2">
    <source>
        <dbReference type="Proteomes" id="UP000464378"/>
    </source>
</evidence>
<proteinExistence type="predicted"/>